<feature type="chain" id="PRO_5024450845" evidence="1">
    <location>
        <begin position="27"/>
        <end position="78"/>
    </location>
</feature>
<evidence type="ECO:0000256" key="1">
    <source>
        <dbReference type="SAM" id="SignalP"/>
    </source>
</evidence>
<dbReference type="InterPro" id="IPR012502">
    <property type="entry name" value="WAPL_dom"/>
</dbReference>
<accession>A0A5N4DIL0</accession>
<dbReference type="Gene3D" id="1.25.10.10">
    <property type="entry name" value="Leucine-rich Repeat Variant"/>
    <property type="match status" value="1"/>
</dbReference>
<feature type="signal peptide" evidence="1">
    <location>
        <begin position="1"/>
        <end position="26"/>
    </location>
</feature>
<dbReference type="PROSITE" id="PS51271">
    <property type="entry name" value="WAPL"/>
    <property type="match status" value="1"/>
</dbReference>
<organism evidence="3 4">
    <name type="scientific">Camelus dromedarius</name>
    <name type="common">Dromedary</name>
    <name type="synonym">Arabian camel</name>
    <dbReference type="NCBI Taxonomy" id="9838"/>
    <lineage>
        <taxon>Eukaryota</taxon>
        <taxon>Metazoa</taxon>
        <taxon>Chordata</taxon>
        <taxon>Craniata</taxon>
        <taxon>Vertebrata</taxon>
        <taxon>Euteleostomi</taxon>
        <taxon>Mammalia</taxon>
        <taxon>Eutheria</taxon>
        <taxon>Laurasiatheria</taxon>
        <taxon>Artiodactyla</taxon>
        <taxon>Tylopoda</taxon>
        <taxon>Camelidae</taxon>
        <taxon>Camelus</taxon>
    </lineage>
</organism>
<keyword evidence="1" id="KW-0732">Signal</keyword>
<sequence length="78" mass="8606">MSCVLRGRDLIFKVLGLGLLVNLVEYNGQNWQCLVNMETSYSFDSSFCSGEGDGRLRMAGQVHAVQALVHVSNNLKTN</sequence>
<dbReference type="AlphaFoldDB" id="A0A5N4DIL0"/>
<dbReference type="EMBL" id="JWIN03000011">
    <property type="protein sequence ID" value="KAB1270950.1"/>
    <property type="molecule type" value="Genomic_DNA"/>
</dbReference>
<gene>
    <name evidence="3" type="ORF">Cadr_000008890</name>
</gene>
<dbReference type="Proteomes" id="UP000299084">
    <property type="component" value="Unassembled WGS sequence"/>
</dbReference>
<reference evidence="3 4" key="1">
    <citation type="journal article" date="2019" name="Mol. Ecol. Resour.">
        <title>Improving Illumina assemblies with Hi-C and long reads: an example with the North African dromedary.</title>
        <authorList>
            <person name="Elbers J.P."/>
            <person name="Rogers M.F."/>
            <person name="Perelman P.L."/>
            <person name="Proskuryakova A.A."/>
            <person name="Serdyukova N.A."/>
            <person name="Johnson W.E."/>
            <person name="Horin P."/>
            <person name="Corander J."/>
            <person name="Murphy D."/>
            <person name="Burger P.A."/>
        </authorList>
    </citation>
    <scope>NUCLEOTIDE SEQUENCE [LARGE SCALE GENOMIC DNA]</scope>
    <source>
        <strain evidence="3">Drom800</strain>
        <tissue evidence="3">Blood</tissue>
    </source>
</reference>
<feature type="domain" description="WAPL" evidence="2">
    <location>
        <begin position="1"/>
        <end position="78"/>
    </location>
</feature>
<keyword evidence="4" id="KW-1185">Reference proteome</keyword>
<evidence type="ECO:0000313" key="4">
    <source>
        <dbReference type="Proteomes" id="UP000299084"/>
    </source>
</evidence>
<name>A0A5N4DIL0_CAMDR</name>
<evidence type="ECO:0000313" key="3">
    <source>
        <dbReference type="EMBL" id="KAB1270950.1"/>
    </source>
</evidence>
<proteinExistence type="predicted"/>
<dbReference type="InterPro" id="IPR011989">
    <property type="entry name" value="ARM-like"/>
</dbReference>
<evidence type="ECO:0000259" key="2">
    <source>
        <dbReference type="PROSITE" id="PS51271"/>
    </source>
</evidence>
<comment type="caution">
    <text evidence="3">The sequence shown here is derived from an EMBL/GenBank/DDBJ whole genome shotgun (WGS) entry which is preliminary data.</text>
</comment>
<protein>
    <submittedName>
        <fullName evidence="3">Wings apart-like protein-like protein</fullName>
    </submittedName>
</protein>